<sequence length="286" mass="33715">MLKKLTDRVYYMENKEYGDRPALGLVVGDKYSLVIDGGNSKDHAEEFLNEVKKLNITPLKYLVITHWHWDHIFGADYMGLINIVNGATKENLDWLRNLKWTNSAIEKRVKKGEEILFSLENIKVEYPSDDRKIIIPRADIVYDEFLKLDLGGVEVEIERIPSDHSKDNSIVLVQENDKSVAFVGDSLYLDMHNGDWSYLRDKFISLLIELKCYEADYYVPSHHKIYDRENFYKYVDYMKRLSEIVLDKLSIEEAKKEFFKQTKREPNKKEIYDMNCFVCGNQKELQ</sequence>
<dbReference type="Proteomes" id="UP001501764">
    <property type="component" value="Unassembled WGS sequence"/>
</dbReference>
<name>A0ABP3WUS1_9CLOT</name>
<dbReference type="Gene3D" id="3.60.15.10">
    <property type="entry name" value="Ribonuclease Z/Hydroxyacylglutathione hydrolase-like"/>
    <property type="match status" value="1"/>
</dbReference>
<keyword evidence="3" id="KW-1185">Reference proteome</keyword>
<feature type="domain" description="Metallo-beta-lactamase" evidence="1">
    <location>
        <begin position="21"/>
        <end position="222"/>
    </location>
</feature>
<dbReference type="EMBL" id="BAAACO010000001">
    <property type="protein sequence ID" value="GAA0857008.1"/>
    <property type="molecule type" value="Genomic_DNA"/>
</dbReference>
<dbReference type="Pfam" id="PF00753">
    <property type="entry name" value="Lactamase_B"/>
    <property type="match status" value="1"/>
</dbReference>
<comment type="caution">
    <text evidence="2">The sequence shown here is derived from an EMBL/GenBank/DDBJ whole genome shotgun (WGS) entry which is preliminary data.</text>
</comment>
<evidence type="ECO:0000259" key="1">
    <source>
        <dbReference type="SMART" id="SM00849"/>
    </source>
</evidence>
<dbReference type="PANTHER" id="PTHR42951:SF4">
    <property type="entry name" value="ACYL-COENZYME A THIOESTERASE MBLAC2"/>
    <property type="match status" value="1"/>
</dbReference>
<evidence type="ECO:0000313" key="2">
    <source>
        <dbReference type="EMBL" id="GAA0857008.1"/>
    </source>
</evidence>
<dbReference type="SMART" id="SM00849">
    <property type="entry name" value="Lactamase_B"/>
    <property type="match status" value="1"/>
</dbReference>
<reference evidence="3" key="1">
    <citation type="journal article" date="2019" name="Int. J. Syst. Evol. Microbiol.">
        <title>The Global Catalogue of Microorganisms (GCM) 10K type strain sequencing project: providing services to taxonomists for standard genome sequencing and annotation.</title>
        <authorList>
            <consortium name="The Broad Institute Genomics Platform"/>
            <consortium name="The Broad Institute Genome Sequencing Center for Infectious Disease"/>
            <person name="Wu L."/>
            <person name="Ma J."/>
        </authorList>
    </citation>
    <scope>NUCLEOTIDE SEQUENCE [LARGE SCALE GENOMIC DNA]</scope>
    <source>
        <strain evidence="3">JCM 6485</strain>
    </source>
</reference>
<dbReference type="InterPro" id="IPR001279">
    <property type="entry name" value="Metallo-B-lactamas"/>
</dbReference>
<organism evidence="2 3">
    <name type="scientific">Clostridium nitritogenes</name>
    <dbReference type="NCBI Taxonomy" id="83340"/>
    <lineage>
        <taxon>Bacteria</taxon>
        <taxon>Bacillati</taxon>
        <taxon>Bacillota</taxon>
        <taxon>Clostridia</taxon>
        <taxon>Eubacteriales</taxon>
        <taxon>Clostridiaceae</taxon>
        <taxon>Clostridium</taxon>
    </lineage>
</organism>
<dbReference type="InterPro" id="IPR036866">
    <property type="entry name" value="RibonucZ/Hydroxyglut_hydro"/>
</dbReference>
<protein>
    <submittedName>
        <fullName evidence="2">MBL fold metallo-hydrolase</fullName>
    </submittedName>
</protein>
<dbReference type="SUPFAM" id="SSF56281">
    <property type="entry name" value="Metallo-hydrolase/oxidoreductase"/>
    <property type="match status" value="1"/>
</dbReference>
<dbReference type="PANTHER" id="PTHR42951">
    <property type="entry name" value="METALLO-BETA-LACTAMASE DOMAIN-CONTAINING"/>
    <property type="match status" value="1"/>
</dbReference>
<evidence type="ECO:0000313" key="3">
    <source>
        <dbReference type="Proteomes" id="UP001501764"/>
    </source>
</evidence>
<dbReference type="InterPro" id="IPR050855">
    <property type="entry name" value="NDM-1-like"/>
</dbReference>
<accession>A0ABP3WUS1</accession>
<proteinExistence type="predicted"/>
<gene>
    <name evidence="2" type="ORF">GCM10008916_08950</name>
</gene>
<dbReference type="RefSeq" id="WP_215635959.1">
    <property type="nucleotide sequence ID" value="NZ_BAAACO010000001.1"/>
</dbReference>